<dbReference type="EMBL" id="AKWY02000020">
    <property type="protein sequence ID" value="EQA71860.1"/>
    <property type="molecule type" value="Genomic_DNA"/>
</dbReference>
<dbReference type="AlphaFoldDB" id="T0FQJ5"/>
<gene>
    <name evidence="2" type="ORF">LEP1GSC059_1130</name>
</gene>
<keyword evidence="1" id="KW-0472">Membrane</keyword>
<accession>T0FQJ5</accession>
<name>T0FQJ5_9LEPT</name>
<reference evidence="2 3" key="1">
    <citation type="submission" date="2013-05" db="EMBL/GenBank/DDBJ databases">
        <authorList>
            <person name="Harkins D.M."/>
            <person name="Durkin A.S."/>
            <person name="Brinkac L.M."/>
            <person name="Haft D.H."/>
            <person name="Selengut J.D."/>
            <person name="Sanka R."/>
            <person name="DePew J."/>
            <person name="Purushe J."/>
            <person name="Hartskeerl R.A."/>
            <person name="Ahmed A."/>
            <person name="van der Linden H."/>
            <person name="Goris M.G.A."/>
            <person name="Vinetz J.M."/>
            <person name="Sutton G.G."/>
            <person name="Nierman W.C."/>
            <person name="Fouts D.E."/>
        </authorList>
    </citation>
    <scope>NUCLEOTIDE SEQUENCE [LARGE SCALE GENOMIC DNA]</scope>
    <source>
        <strain evidence="2 3">CZ214</strain>
    </source>
</reference>
<evidence type="ECO:0000313" key="2">
    <source>
        <dbReference type="EMBL" id="EQA71860.1"/>
    </source>
</evidence>
<organism evidence="2 3">
    <name type="scientific">Leptospira noguchii serovar Panama str. CZ214</name>
    <dbReference type="NCBI Taxonomy" id="1001595"/>
    <lineage>
        <taxon>Bacteria</taxon>
        <taxon>Pseudomonadati</taxon>
        <taxon>Spirochaetota</taxon>
        <taxon>Spirochaetia</taxon>
        <taxon>Leptospirales</taxon>
        <taxon>Leptospiraceae</taxon>
        <taxon>Leptospira</taxon>
    </lineage>
</organism>
<evidence type="ECO:0000256" key="1">
    <source>
        <dbReference type="SAM" id="Phobius"/>
    </source>
</evidence>
<evidence type="ECO:0000313" key="3">
    <source>
        <dbReference type="Proteomes" id="UP000015442"/>
    </source>
</evidence>
<dbReference type="RefSeq" id="WP_017213340.1">
    <property type="nucleotide sequence ID" value="NZ_AKWY02000020.1"/>
</dbReference>
<proteinExistence type="predicted"/>
<keyword evidence="1" id="KW-0812">Transmembrane</keyword>
<dbReference type="GeneID" id="23202004"/>
<sequence>MAETATPEIPKIFLFRLQNWSPEKEKLLYDKLKSEGKGVIDFWNRFEVPEHPEIKNFYFVPNEEDLVNKVKFVGLSNTAFLLDFIGSFDLSEIPESVFEIPERQVGVPISYIILGIVLLLIIFMGVLR</sequence>
<dbReference type="Proteomes" id="UP000015442">
    <property type="component" value="Unassembled WGS sequence"/>
</dbReference>
<protein>
    <submittedName>
        <fullName evidence="2">Uncharacterized protein</fullName>
    </submittedName>
</protein>
<comment type="caution">
    <text evidence="2">The sequence shown here is derived from an EMBL/GenBank/DDBJ whole genome shotgun (WGS) entry which is preliminary data.</text>
</comment>
<keyword evidence="1" id="KW-1133">Transmembrane helix</keyword>
<feature type="transmembrane region" description="Helical" evidence="1">
    <location>
        <begin position="109"/>
        <end position="127"/>
    </location>
</feature>